<feature type="transmembrane region" description="Helical" evidence="1">
    <location>
        <begin position="41"/>
        <end position="62"/>
    </location>
</feature>
<dbReference type="InterPro" id="IPR025187">
    <property type="entry name" value="DUF4112"/>
</dbReference>
<keyword evidence="3" id="KW-1185">Reference proteome</keyword>
<keyword evidence="1" id="KW-1133">Transmembrane helix</keyword>
<dbReference type="EMBL" id="CP051682">
    <property type="protein sequence ID" value="QJD96418.1"/>
    <property type="molecule type" value="Genomic_DNA"/>
</dbReference>
<protein>
    <submittedName>
        <fullName evidence="2">DUF4112 domain-containing protein</fullName>
    </submittedName>
</protein>
<keyword evidence="1" id="KW-0812">Transmembrane</keyword>
<feature type="transmembrane region" description="Helical" evidence="1">
    <location>
        <begin position="127"/>
        <end position="153"/>
    </location>
</feature>
<accession>A0A7L5E1M9</accession>
<dbReference type="Proteomes" id="UP000503278">
    <property type="component" value="Chromosome"/>
</dbReference>
<proteinExistence type="predicted"/>
<dbReference type="RefSeq" id="WP_169607734.1">
    <property type="nucleotide sequence ID" value="NZ_CP051682.1"/>
</dbReference>
<organism evidence="2 3">
    <name type="scientific">Mucilaginibacter robiniae</name>
    <dbReference type="NCBI Taxonomy" id="2728022"/>
    <lineage>
        <taxon>Bacteria</taxon>
        <taxon>Pseudomonadati</taxon>
        <taxon>Bacteroidota</taxon>
        <taxon>Sphingobacteriia</taxon>
        <taxon>Sphingobacteriales</taxon>
        <taxon>Sphingobacteriaceae</taxon>
        <taxon>Mucilaginibacter</taxon>
    </lineage>
</organism>
<gene>
    <name evidence="2" type="ORF">HH214_11330</name>
</gene>
<dbReference type="PANTHER" id="PTHR35519">
    <property type="entry name" value="MEMBRANE PROTEINS"/>
    <property type="match status" value="1"/>
</dbReference>
<dbReference type="PANTHER" id="PTHR35519:SF2">
    <property type="entry name" value="PH DOMAIN PROTEIN"/>
    <property type="match status" value="1"/>
</dbReference>
<keyword evidence="1" id="KW-0472">Membrane</keyword>
<evidence type="ECO:0000313" key="2">
    <source>
        <dbReference type="EMBL" id="QJD96418.1"/>
    </source>
</evidence>
<reference evidence="2 3" key="1">
    <citation type="submission" date="2020-04" db="EMBL/GenBank/DDBJ databases">
        <title>Genome sequencing of novel species.</title>
        <authorList>
            <person name="Heo J."/>
            <person name="Kim S.-J."/>
            <person name="Kim J.-S."/>
            <person name="Hong S.-B."/>
            <person name="Kwon S.-W."/>
        </authorList>
    </citation>
    <scope>NUCLEOTIDE SEQUENCE [LARGE SCALE GENOMIC DNA]</scope>
    <source>
        <strain evidence="2 3">F39-2</strain>
    </source>
</reference>
<dbReference type="Pfam" id="PF13430">
    <property type="entry name" value="DUF4112"/>
    <property type="match status" value="1"/>
</dbReference>
<dbReference type="KEGG" id="mrob:HH214_11330"/>
<name>A0A7L5E1M9_9SPHI</name>
<evidence type="ECO:0000256" key="1">
    <source>
        <dbReference type="SAM" id="Phobius"/>
    </source>
</evidence>
<sequence length="157" mass="17652">MKTNSSTPLTGRLKWVEHIAALMDDRFRIPGTQFRFGLDPILNLIPFAGDVSGFVVAAALVWVMARHGVSRKVLILMAVSICLDALIGAIPLVGQISDFYFKANTRNIKLLKEHYEEGRHQGSGTGVLILIFLLLFAFFALFIFLLYHVALWVKSWF</sequence>
<dbReference type="AlphaFoldDB" id="A0A7L5E1M9"/>
<evidence type="ECO:0000313" key="3">
    <source>
        <dbReference type="Proteomes" id="UP000503278"/>
    </source>
</evidence>
<feature type="transmembrane region" description="Helical" evidence="1">
    <location>
        <begin position="74"/>
        <end position="94"/>
    </location>
</feature>